<comment type="caution">
    <text evidence="1">The sequence shown here is derived from an EMBL/GenBank/DDBJ whole genome shotgun (WGS) entry which is preliminary data.</text>
</comment>
<evidence type="ECO:0000313" key="2">
    <source>
        <dbReference type="Proteomes" id="UP000828390"/>
    </source>
</evidence>
<proteinExistence type="predicted"/>
<sequence length="90" mass="10062">MKKKIDSSALSSVRALKFYLGRVKSIRGSCKRLFFPLKGKQCVCGFYFSSGSLDYKRSLCKIIPHELRALLASWAHINHTPLSGVPQAAF</sequence>
<accession>A0A9D4C4Y8</accession>
<gene>
    <name evidence="1" type="ORF">DPMN_059897</name>
</gene>
<organism evidence="1 2">
    <name type="scientific">Dreissena polymorpha</name>
    <name type="common">Zebra mussel</name>
    <name type="synonym">Mytilus polymorpha</name>
    <dbReference type="NCBI Taxonomy" id="45954"/>
    <lineage>
        <taxon>Eukaryota</taxon>
        <taxon>Metazoa</taxon>
        <taxon>Spiralia</taxon>
        <taxon>Lophotrochozoa</taxon>
        <taxon>Mollusca</taxon>
        <taxon>Bivalvia</taxon>
        <taxon>Autobranchia</taxon>
        <taxon>Heteroconchia</taxon>
        <taxon>Euheterodonta</taxon>
        <taxon>Imparidentia</taxon>
        <taxon>Neoheterodontei</taxon>
        <taxon>Myida</taxon>
        <taxon>Dreissenoidea</taxon>
        <taxon>Dreissenidae</taxon>
        <taxon>Dreissena</taxon>
    </lineage>
</organism>
<reference evidence="1" key="2">
    <citation type="submission" date="2020-11" db="EMBL/GenBank/DDBJ databases">
        <authorList>
            <person name="McCartney M.A."/>
            <person name="Auch B."/>
            <person name="Kono T."/>
            <person name="Mallez S."/>
            <person name="Becker A."/>
            <person name="Gohl D.M."/>
            <person name="Silverstein K.A.T."/>
            <person name="Koren S."/>
            <person name="Bechman K.B."/>
            <person name="Herman A."/>
            <person name="Abrahante J.E."/>
            <person name="Garbe J."/>
        </authorList>
    </citation>
    <scope>NUCLEOTIDE SEQUENCE</scope>
    <source>
        <strain evidence="1">Duluth1</strain>
        <tissue evidence="1">Whole animal</tissue>
    </source>
</reference>
<name>A0A9D4C4Y8_DREPO</name>
<protein>
    <submittedName>
        <fullName evidence="1">Uncharacterized protein</fullName>
    </submittedName>
</protein>
<evidence type="ECO:0000313" key="1">
    <source>
        <dbReference type="EMBL" id="KAH3717119.1"/>
    </source>
</evidence>
<dbReference type="Proteomes" id="UP000828390">
    <property type="component" value="Unassembled WGS sequence"/>
</dbReference>
<dbReference type="AlphaFoldDB" id="A0A9D4C4Y8"/>
<keyword evidence="2" id="KW-1185">Reference proteome</keyword>
<dbReference type="EMBL" id="JAIWYP010000013">
    <property type="protein sequence ID" value="KAH3717119.1"/>
    <property type="molecule type" value="Genomic_DNA"/>
</dbReference>
<reference evidence="1" key="1">
    <citation type="journal article" date="2019" name="bioRxiv">
        <title>The Genome of the Zebra Mussel, Dreissena polymorpha: A Resource for Invasive Species Research.</title>
        <authorList>
            <person name="McCartney M.A."/>
            <person name="Auch B."/>
            <person name="Kono T."/>
            <person name="Mallez S."/>
            <person name="Zhang Y."/>
            <person name="Obille A."/>
            <person name="Becker A."/>
            <person name="Abrahante J.E."/>
            <person name="Garbe J."/>
            <person name="Badalamenti J.P."/>
            <person name="Herman A."/>
            <person name="Mangelson H."/>
            <person name="Liachko I."/>
            <person name="Sullivan S."/>
            <person name="Sone E.D."/>
            <person name="Koren S."/>
            <person name="Silverstein K.A.T."/>
            <person name="Beckman K.B."/>
            <person name="Gohl D.M."/>
        </authorList>
    </citation>
    <scope>NUCLEOTIDE SEQUENCE</scope>
    <source>
        <strain evidence="1">Duluth1</strain>
        <tissue evidence="1">Whole animal</tissue>
    </source>
</reference>